<evidence type="ECO:0000313" key="2">
    <source>
        <dbReference type="Proteomes" id="UP000525923"/>
    </source>
</evidence>
<organism evidence="1 2">
    <name type="scientific">Planococcus koreensis</name>
    <dbReference type="NCBI Taxonomy" id="112331"/>
    <lineage>
        <taxon>Bacteria</taxon>
        <taxon>Bacillati</taxon>
        <taxon>Bacillota</taxon>
        <taxon>Bacilli</taxon>
        <taxon>Bacillales</taxon>
        <taxon>Caryophanaceae</taxon>
        <taxon>Planococcus</taxon>
    </lineage>
</organism>
<accession>A0A7W8CVP9</accession>
<sequence>MALGRILKTAIKFAPIAYPIIRKAMNKKKASNAGQYKTPQSKR</sequence>
<gene>
    <name evidence="1" type="ORF">HNQ44_003258</name>
</gene>
<dbReference type="RefSeq" id="WP_241666202.1">
    <property type="nucleotide sequence ID" value="NZ_CP181055.1"/>
</dbReference>
<dbReference type="Proteomes" id="UP000525923">
    <property type="component" value="Unassembled WGS sequence"/>
</dbReference>
<keyword evidence="2" id="KW-1185">Reference proteome</keyword>
<dbReference type="EMBL" id="JACHHE010000013">
    <property type="protein sequence ID" value="MBB5181784.1"/>
    <property type="molecule type" value="Genomic_DNA"/>
</dbReference>
<comment type="caution">
    <text evidence="1">The sequence shown here is derived from an EMBL/GenBank/DDBJ whole genome shotgun (WGS) entry which is preliminary data.</text>
</comment>
<reference evidence="1 2" key="1">
    <citation type="submission" date="2020-08" db="EMBL/GenBank/DDBJ databases">
        <title>Genomic Encyclopedia of Type Strains, Phase IV (KMG-IV): sequencing the most valuable type-strain genomes for metagenomic binning, comparative biology and taxonomic classification.</title>
        <authorList>
            <person name="Goeker M."/>
        </authorList>
    </citation>
    <scope>NUCLEOTIDE SEQUENCE [LARGE SCALE GENOMIC DNA]</scope>
    <source>
        <strain evidence="1 2">DSM 15895</strain>
    </source>
</reference>
<proteinExistence type="predicted"/>
<evidence type="ECO:0000313" key="1">
    <source>
        <dbReference type="EMBL" id="MBB5181784.1"/>
    </source>
</evidence>
<name>A0A7W8CVP9_9BACL</name>
<protein>
    <submittedName>
        <fullName evidence="1">Uncharacterized protein</fullName>
    </submittedName>
</protein>
<dbReference type="AlphaFoldDB" id="A0A7W8CVP9"/>